<feature type="transmembrane region" description="Helical" evidence="1">
    <location>
        <begin position="41"/>
        <end position="60"/>
    </location>
</feature>
<name>A0A9X7UXP7_9GAMM</name>
<dbReference type="AlphaFoldDB" id="A0A9X7UXP7"/>
<evidence type="ECO:0000313" key="3">
    <source>
        <dbReference type="Proteomes" id="UP000596074"/>
    </source>
</evidence>
<keyword evidence="3" id="KW-1185">Reference proteome</keyword>
<keyword evidence="1" id="KW-1133">Transmembrane helix</keyword>
<dbReference type="Pfam" id="PF11391">
    <property type="entry name" value="DUF2798"/>
    <property type="match status" value="1"/>
</dbReference>
<dbReference type="Proteomes" id="UP000596074">
    <property type="component" value="Chromosome"/>
</dbReference>
<evidence type="ECO:0000256" key="1">
    <source>
        <dbReference type="SAM" id="Phobius"/>
    </source>
</evidence>
<dbReference type="RefSeq" id="WP_228344888.1">
    <property type="nucleotide sequence ID" value="NZ_CP046056.1"/>
</dbReference>
<feature type="transmembrane region" description="Helical" evidence="1">
    <location>
        <begin position="7"/>
        <end position="29"/>
    </location>
</feature>
<dbReference type="EMBL" id="CP046056">
    <property type="protein sequence ID" value="QQD24828.1"/>
    <property type="molecule type" value="Genomic_DNA"/>
</dbReference>
<evidence type="ECO:0000313" key="2">
    <source>
        <dbReference type="EMBL" id="QQD24828.1"/>
    </source>
</evidence>
<dbReference type="InterPro" id="IPR021529">
    <property type="entry name" value="DUF2798"/>
</dbReference>
<reference evidence="2 3" key="1">
    <citation type="submission" date="2019-11" db="EMBL/GenBank/DDBJ databases">
        <title>Venatorbacter sp. nov. a predator of Campylobacter and other Gram-negative bacteria.</title>
        <authorList>
            <person name="Saeedi A."/>
            <person name="Cummings N.J."/>
            <person name="Connerton I.F."/>
            <person name="Connerton P.L."/>
        </authorList>
    </citation>
    <scope>NUCLEOTIDE SEQUENCE [LARGE SCALE GENOMIC DNA]</scope>
    <source>
        <strain evidence="2">XL5</strain>
    </source>
</reference>
<proteinExistence type="predicted"/>
<dbReference type="KEGG" id="vcw:GJQ55_10270"/>
<protein>
    <submittedName>
        <fullName evidence="2">DUF2798 domain-containing protein</fullName>
    </submittedName>
</protein>
<gene>
    <name evidence="2" type="ORF">GJQ55_10270</name>
</gene>
<keyword evidence="1" id="KW-0812">Transmembrane</keyword>
<keyword evidence="1" id="KW-0472">Membrane</keyword>
<sequence length="68" mass="7870">MKQRLAFTLMMSFTLSVLMTLWITFINLGAAPDFFARWLKAWVLAWPTAFVIAFITGPTIQKLSLRFK</sequence>
<accession>A0A9X7UXP7</accession>
<organism evidence="2 3">
    <name type="scientific">Venatoribacter cucullus</name>
    <dbReference type="NCBI Taxonomy" id="2661630"/>
    <lineage>
        <taxon>Bacteria</taxon>
        <taxon>Pseudomonadati</taxon>
        <taxon>Pseudomonadota</taxon>
        <taxon>Gammaproteobacteria</taxon>
        <taxon>Oceanospirillales</taxon>
        <taxon>Oceanospirillaceae</taxon>
        <taxon>Venatoribacter</taxon>
    </lineage>
</organism>